<accession>A0A4P9W206</accession>
<sequence>MSEKTRTLPRKARQQKVPRWDIATSAELESEESAFVTDVRVRPTGRPVEAVVPKYYLTPCLPLVLLSSSSLPSQSVLLCSPTPHARLSAFVPCLPQLTLYPGREAESAAVERLKRTAEIPQHIQRRAYPIHFSAKEAPAPSPSSSDKTSVLLHASMLQQLPLTEVPTGEDYRSAFSPDLADDSGYDSFLPSGSSPQQSDDSGGHIFAKDSVSDPSSPFGIAASNEVSRSPSWLNLEPAGSSFSSFSALTNEHLPPAHPHAIPNSLSSAEPSAEGGPFAWSLLPATHSLHDFAGHQLAVDARSPANSGFASSNRTSAFDHYSKHITELKLYNSSSPRPSEMTMPLLIVNKILHKILLLLSPVHVRSVALVSRDGLQILLAASVYKRTTTSGQLCKTLHGLA</sequence>
<feature type="region of interest" description="Disordered" evidence="1">
    <location>
        <begin position="184"/>
        <end position="210"/>
    </location>
</feature>
<feature type="compositionally biased region" description="Low complexity" evidence="1">
    <location>
        <begin position="190"/>
        <end position="200"/>
    </location>
</feature>
<reference evidence="3" key="1">
    <citation type="journal article" date="2018" name="Nat. Microbiol.">
        <title>Leveraging single-cell genomics to expand the fungal tree of life.</title>
        <authorList>
            <person name="Ahrendt S.R."/>
            <person name="Quandt C.A."/>
            <person name="Ciobanu D."/>
            <person name="Clum A."/>
            <person name="Salamov A."/>
            <person name="Andreopoulos B."/>
            <person name="Cheng J.F."/>
            <person name="Woyke T."/>
            <person name="Pelin A."/>
            <person name="Henrissat B."/>
            <person name="Reynolds N.K."/>
            <person name="Benny G.L."/>
            <person name="Smith M.E."/>
            <person name="James T.Y."/>
            <person name="Grigoriev I.V."/>
        </authorList>
    </citation>
    <scope>NUCLEOTIDE SEQUENCE [LARGE SCALE GENOMIC DNA]</scope>
</reference>
<evidence type="ECO:0000313" key="2">
    <source>
        <dbReference type="EMBL" id="RKO85203.1"/>
    </source>
</evidence>
<evidence type="ECO:0000256" key="1">
    <source>
        <dbReference type="SAM" id="MobiDB-lite"/>
    </source>
</evidence>
<evidence type="ECO:0000313" key="3">
    <source>
        <dbReference type="Proteomes" id="UP000269721"/>
    </source>
</evidence>
<dbReference type="AlphaFoldDB" id="A0A4P9W206"/>
<organism evidence="2 3">
    <name type="scientific">Blyttiomyces helicus</name>
    <dbReference type="NCBI Taxonomy" id="388810"/>
    <lineage>
        <taxon>Eukaryota</taxon>
        <taxon>Fungi</taxon>
        <taxon>Fungi incertae sedis</taxon>
        <taxon>Chytridiomycota</taxon>
        <taxon>Chytridiomycota incertae sedis</taxon>
        <taxon>Chytridiomycetes</taxon>
        <taxon>Chytridiomycetes incertae sedis</taxon>
        <taxon>Blyttiomyces</taxon>
    </lineage>
</organism>
<dbReference type="EMBL" id="KZ999308">
    <property type="protein sequence ID" value="RKO85203.1"/>
    <property type="molecule type" value="Genomic_DNA"/>
</dbReference>
<dbReference type="Proteomes" id="UP000269721">
    <property type="component" value="Unassembled WGS sequence"/>
</dbReference>
<keyword evidence="3" id="KW-1185">Reference proteome</keyword>
<gene>
    <name evidence="2" type="ORF">BDK51DRAFT_48242</name>
</gene>
<proteinExistence type="predicted"/>
<name>A0A4P9W206_9FUNG</name>
<protein>
    <submittedName>
        <fullName evidence="2">Uncharacterized protein</fullName>
    </submittedName>
</protein>